<keyword evidence="3" id="KW-1185">Reference proteome</keyword>
<evidence type="ECO:0000313" key="3">
    <source>
        <dbReference type="Proteomes" id="UP001597369"/>
    </source>
</evidence>
<keyword evidence="1" id="KW-0732">Signal</keyword>
<organism evidence="2 3">
    <name type="scientific">Pontibacter silvestris</name>
    <dbReference type="NCBI Taxonomy" id="2305183"/>
    <lineage>
        <taxon>Bacteria</taxon>
        <taxon>Pseudomonadati</taxon>
        <taxon>Bacteroidota</taxon>
        <taxon>Cytophagia</taxon>
        <taxon>Cytophagales</taxon>
        <taxon>Hymenobacteraceae</taxon>
        <taxon>Pontibacter</taxon>
    </lineage>
</organism>
<comment type="caution">
    <text evidence="2">The sequence shown here is derived from an EMBL/GenBank/DDBJ whole genome shotgun (WGS) entry which is preliminary data.</text>
</comment>
<feature type="signal peptide" evidence="1">
    <location>
        <begin position="1"/>
        <end position="21"/>
    </location>
</feature>
<reference evidence="3" key="1">
    <citation type="journal article" date="2019" name="Int. J. Syst. Evol. Microbiol.">
        <title>The Global Catalogue of Microorganisms (GCM) 10K type strain sequencing project: providing services to taxonomists for standard genome sequencing and annotation.</title>
        <authorList>
            <consortium name="The Broad Institute Genomics Platform"/>
            <consortium name="The Broad Institute Genome Sequencing Center for Infectious Disease"/>
            <person name="Wu L."/>
            <person name="Ma J."/>
        </authorList>
    </citation>
    <scope>NUCLEOTIDE SEQUENCE [LARGE SCALE GENOMIC DNA]</scope>
    <source>
        <strain evidence="3">JCM 16545</strain>
    </source>
</reference>
<name>A0ABW4WTE7_9BACT</name>
<dbReference type="Proteomes" id="UP001597369">
    <property type="component" value="Unassembled WGS sequence"/>
</dbReference>
<evidence type="ECO:0000256" key="1">
    <source>
        <dbReference type="SAM" id="SignalP"/>
    </source>
</evidence>
<evidence type="ECO:0000313" key="2">
    <source>
        <dbReference type="EMBL" id="MFD2066018.1"/>
    </source>
</evidence>
<accession>A0ABW4WTE7</accession>
<gene>
    <name evidence="2" type="ORF">ACFSKU_03925</name>
</gene>
<protein>
    <submittedName>
        <fullName evidence="2">Uncharacterized protein</fullName>
    </submittedName>
</protein>
<feature type="chain" id="PRO_5045143734" evidence="1">
    <location>
        <begin position="22"/>
        <end position="130"/>
    </location>
</feature>
<dbReference type="EMBL" id="JBHUHV010000014">
    <property type="protein sequence ID" value="MFD2066018.1"/>
    <property type="molecule type" value="Genomic_DNA"/>
</dbReference>
<dbReference type="RefSeq" id="WP_229962146.1">
    <property type="nucleotide sequence ID" value="NZ_JAJJWI010000019.1"/>
</dbReference>
<sequence length="130" mass="15072">MKKILLLAVACLISVCGFSQSRYRSDEKLDKLVLAVNLTGPDMVTQELQLELKLDDDQHKQVLELNLFRYNEIMTAEEVYQNDPVILSRVIRNINFENDKAITKLLSEVQMQAFLKLDEQRNMILVSENE</sequence>
<proteinExistence type="predicted"/>